<dbReference type="InterPro" id="IPR008254">
    <property type="entry name" value="Flavodoxin/NO_synth"/>
</dbReference>
<evidence type="ECO:0000313" key="7">
    <source>
        <dbReference type="Proteomes" id="UP000186878"/>
    </source>
</evidence>
<comment type="caution">
    <text evidence="6">The sequence shown here is derived from an EMBL/GenBank/DDBJ whole genome shotgun (WGS) entry which is preliminary data.</text>
</comment>
<dbReference type="SUPFAM" id="SSF52218">
    <property type="entry name" value="Flavoproteins"/>
    <property type="match status" value="1"/>
</dbReference>
<protein>
    <submittedName>
        <fullName evidence="6">NAD(P)H:quinone oxidoreductase, type IV</fullName>
    </submittedName>
</protein>
<keyword evidence="3" id="KW-0285">Flavoprotein</keyword>
<dbReference type="STRING" id="404433.BTW07_03365"/>
<evidence type="ECO:0000256" key="1">
    <source>
        <dbReference type="ARBA" id="ARBA00001917"/>
    </source>
</evidence>
<dbReference type="Pfam" id="PF03358">
    <property type="entry name" value="FMN_red"/>
    <property type="match status" value="1"/>
</dbReference>
<dbReference type="InterPro" id="IPR010089">
    <property type="entry name" value="Flavoprotein_WrbA-like"/>
</dbReference>
<sequence length="214" mass="22661">MIDHTTSSGPTAPYVLVLYYSRQGATKTLAEQLANGIESVSGVEARLRTVPAVSPVCEATAPEVPAEGAIYVDEDDLRHCSGLALGSPTRFGNMAAPLKYFLDTTSGLWMNGALVDRPATAFTSTASLHGGQESTLLTMLIPLLHHGMVYAGVPYSQTTLLSTRSGGTPYGTSHLAGPNADREVDADERRLAVAQGRRLAELSLALKSMRDARS</sequence>
<dbReference type="Gene3D" id="3.40.50.360">
    <property type="match status" value="1"/>
</dbReference>
<keyword evidence="4" id="KW-0288">FMN</keyword>
<dbReference type="EMBL" id="MSDO01000003">
    <property type="protein sequence ID" value="OLO05527.1"/>
    <property type="molecule type" value="Genomic_DNA"/>
</dbReference>
<dbReference type="OrthoDB" id="9801479at2"/>
<dbReference type="PROSITE" id="PS50902">
    <property type="entry name" value="FLAVODOXIN_LIKE"/>
    <property type="match status" value="1"/>
</dbReference>
<evidence type="ECO:0000256" key="2">
    <source>
        <dbReference type="ARBA" id="ARBA00006961"/>
    </source>
</evidence>
<dbReference type="InterPro" id="IPR005025">
    <property type="entry name" value="FMN_Rdtase-like_dom"/>
</dbReference>
<dbReference type="AlphaFoldDB" id="A0A1Q8SVT3"/>
<organism evidence="6 7">
    <name type="scientific">Salinicola socius</name>
    <dbReference type="NCBI Taxonomy" id="404433"/>
    <lineage>
        <taxon>Bacteria</taxon>
        <taxon>Pseudomonadati</taxon>
        <taxon>Pseudomonadota</taxon>
        <taxon>Gammaproteobacteria</taxon>
        <taxon>Oceanospirillales</taxon>
        <taxon>Halomonadaceae</taxon>
        <taxon>Salinicola</taxon>
    </lineage>
</organism>
<dbReference type="InterPro" id="IPR029039">
    <property type="entry name" value="Flavoprotein-like_sf"/>
</dbReference>
<dbReference type="GO" id="GO:0009055">
    <property type="term" value="F:electron transfer activity"/>
    <property type="evidence" value="ECO:0007669"/>
    <property type="project" value="InterPro"/>
</dbReference>
<dbReference type="NCBIfam" id="TIGR01755">
    <property type="entry name" value="flav_wrbA"/>
    <property type="match status" value="1"/>
</dbReference>
<evidence type="ECO:0000313" key="6">
    <source>
        <dbReference type="EMBL" id="OLO05527.1"/>
    </source>
</evidence>
<dbReference type="PROSITE" id="PS00201">
    <property type="entry name" value="FLAVODOXIN"/>
    <property type="match status" value="1"/>
</dbReference>
<comment type="similarity">
    <text evidence="2">Belongs to the WrbA family.</text>
</comment>
<dbReference type="PANTHER" id="PTHR30546">
    <property type="entry name" value="FLAVODOXIN-RELATED PROTEIN WRBA-RELATED"/>
    <property type="match status" value="1"/>
</dbReference>
<dbReference type="GO" id="GO:0003955">
    <property type="term" value="F:NAD(P)H dehydrogenase (quinone) activity"/>
    <property type="evidence" value="ECO:0007669"/>
    <property type="project" value="InterPro"/>
</dbReference>
<dbReference type="RefSeq" id="WP_075568748.1">
    <property type="nucleotide sequence ID" value="NZ_MSDO01000003.1"/>
</dbReference>
<feature type="domain" description="Flavodoxin-like" evidence="5">
    <location>
        <begin position="15"/>
        <end position="199"/>
    </location>
</feature>
<dbReference type="NCBIfam" id="NF002999">
    <property type="entry name" value="PRK03767.1"/>
    <property type="match status" value="1"/>
</dbReference>
<dbReference type="GO" id="GO:0010181">
    <property type="term" value="F:FMN binding"/>
    <property type="evidence" value="ECO:0007669"/>
    <property type="project" value="InterPro"/>
</dbReference>
<accession>A0A1Q8SVT3</accession>
<dbReference type="Proteomes" id="UP000186878">
    <property type="component" value="Unassembled WGS sequence"/>
</dbReference>
<proteinExistence type="inferred from homology"/>
<dbReference type="FunFam" id="3.40.50.360:FF:000001">
    <property type="entry name" value="NAD(P)H dehydrogenase (Quinone) FQR1-like"/>
    <property type="match status" value="1"/>
</dbReference>
<evidence type="ECO:0000256" key="3">
    <source>
        <dbReference type="ARBA" id="ARBA00022630"/>
    </source>
</evidence>
<dbReference type="InterPro" id="IPR001226">
    <property type="entry name" value="Flavodoxin_CS"/>
</dbReference>
<dbReference type="GO" id="GO:0016020">
    <property type="term" value="C:membrane"/>
    <property type="evidence" value="ECO:0007669"/>
    <property type="project" value="TreeGrafter"/>
</dbReference>
<reference evidence="6 7" key="1">
    <citation type="submission" date="2016-12" db="EMBL/GenBank/DDBJ databases">
        <title>Draft genome sequences of strains Salinicola socius SMB35, Salinicola sp. MH3R3-1 and Chromohalobacter sp. SMB17 from the Verkhnekamsk potash mining region of Russia.</title>
        <authorList>
            <person name="Mavrodi D.V."/>
            <person name="Olsson B.E."/>
            <person name="Korsakova E.S."/>
            <person name="Pyankova A."/>
            <person name="Mavrodi O.V."/>
            <person name="Plotnikova E.G."/>
        </authorList>
    </citation>
    <scope>NUCLEOTIDE SEQUENCE [LARGE SCALE GENOMIC DNA]</scope>
    <source>
        <strain evidence="6 7">SMB35</strain>
    </source>
</reference>
<evidence type="ECO:0000256" key="4">
    <source>
        <dbReference type="ARBA" id="ARBA00022643"/>
    </source>
</evidence>
<name>A0A1Q8SVT3_9GAMM</name>
<gene>
    <name evidence="6" type="ORF">BTW07_03365</name>
</gene>
<comment type="cofactor">
    <cofactor evidence="1">
        <name>FMN</name>
        <dbReference type="ChEBI" id="CHEBI:58210"/>
    </cofactor>
</comment>
<keyword evidence="7" id="KW-1185">Reference proteome</keyword>
<evidence type="ECO:0000259" key="5">
    <source>
        <dbReference type="PROSITE" id="PS50902"/>
    </source>
</evidence>
<dbReference type="PANTHER" id="PTHR30546:SF23">
    <property type="entry name" value="FLAVOPROTEIN-LIKE PROTEIN YCP4-RELATED"/>
    <property type="match status" value="1"/>
</dbReference>